<gene>
    <name evidence="3" type="ORF">PAHAL_9G109200</name>
</gene>
<feature type="chain" id="PRO_5015681063" description="Secreted protein" evidence="2">
    <location>
        <begin position="18"/>
        <end position="132"/>
    </location>
</feature>
<evidence type="ECO:0000256" key="1">
    <source>
        <dbReference type="SAM" id="MobiDB-lite"/>
    </source>
</evidence>
<organism evidence="3">
    <name type="scientific">Panicum hallii</name>
    <dbReference type="NCBI Taxonomy" id="206008"/>
    <lineage>
        <taxon>Eukaryota</taxon>
        <taxon>Viridiplantae</taxon>
        <taxon>Streptophyta</taxon>
        <taxon>Embryophyta</taxon>
        <taxon>Tracheophyta</taxon>
        <taxon>Spermatophyta</taxon>
        <taxon>Magnoliopsida</taxon>
        <taxon>Liliopsida</taxon>
        <taxon>Poales</taxon>
        <taxon>Poaceae</taxon>
        <taxon>PACMAD clade</taxon>
        <taxon>Panicoideae</taxon>
        <taxon>Panicodae</taxon>
        <taxon>Paniceae</taxon>
        <taxon>Panicinae</taxon>
        <taxon>Panicum</taxon>
        <taxon>Panicum sect. Panicum</taxon>
    </lineage>
</organism>
<sequence>MLRRFSCLRCCSPALLCCRGCLPALRCCRRRKLPAPAVLPLPAARAPPTSGRESFNGEQPSEPATSSSSERPAQGGAAECGRIGRCWRPPDGDGPRARGRWGWRRAVDRSGGARADKAAVRVQVRRRRLAGG</sequence>
<dbReference type="Proteomes" id="UP000243499">
    <property type="component" value="Chromosome 9"/>
</dbReference>
<evidence type="ECO:0000313" key="3">
    <source>
        <dbReference type="EMBL" id="PVH31313.1"/>
    </source>
</evidence>
<feature type="signal peptide" evidence="2">
    <location>
        <begin position="1"/>
        <end position="17"/>
    </location>
</feature>
<evidence type="ECO:0000256" key="2">
    <source>
        <dbReference type="SAM" id="SignalP"/>
    </source>
</evidence>
<evidence type="ECO:0008006" key="4">
    <source>
        <dbReference type="Google" id="ProtNLM"/>
    </source>
</evidence>
<feature type="region of interest" description="Disordered" evidence="1">
    <location>
        <begin position="39"/>
        <end position="101"/>
    </location>
</feature>
<dbReference type="AlphaFoldDB" id="A0A2T8I0X9"/>
<keyword evidence="2" id="KW-0732">Signal</keyword>
<protein>
    <recommendedName>
        <fullName evidence="4">Secreted protein</fullName>
    </recommendedName>
</protein>
<feature type="compositionally biased region" description="Polar residues" evidence="1">
    <location>
        <begin position="51"/>
        <end position="71"/>
    </location>
</feature>
<dbReference type="Gramene" id="PVH31313">
    <property type="protein sequence ID" value="PVH31313"/>
    <property type="gene ID" value="PAHAL_9G109200"/>
</dbReference>
<feature type="compositionally biased region" description="Low complexity" evidence="1">
    <location>
        <begin position="39"/>
        <end position="48"/>
    </location>
</feature>
<accession>A0A2T8I0X9</accession>
<proteinExistence type="predicted"/>
<reference evidence="3" key="1">
    <citation type="submission" date="2018-04" db="EMBL/GenBank/DDBJ databases">
        <title>WGS assembly of Panicum hallii.</title>
        <authorList>
            <person name="Lovell J."/>
            <person name="Jenkins J."/>
            <person name="Lowry D."/>
            <person name="Mamidi S."/>
            <person name="Sreedasyam A."/>
            <person name="Weng X."/>
            <person name="Barry K."/>
            <person name="Bonette J."/>
            <person name="Campitelli B."/>
            <person name="Daum C."/>
            <person name="Gordon S."/>
            <person name="Gould B."/>
            <person name="Lipzen A."/>
            <person name="Macqueen A."/>
            <person name="Palacio-Mejia J."/>
            <person name="Plott C."/>
            <person name="Shakirov E."/>
            <person name="Shu S."/>
            <person name="Yoshinaga Y."/>
            <person name="Zane M."/>
            <person name="Rokhsar D."/>
            <person name="Grimwood J."/>
            <person name="Schmutz J."/>
            <person name="Juenger T."/>
        </authorList>
    </citation>
    <scope>NUCLEOTIDE SEQUENCE [LARGE SCALE GENOMIC DNA]</scope>
    <source>
        <strain evidence="3">FIL2</strain>
    </source>
</reference>
<name>A0A2T8I0X9_9POAL</name>
<dbReference type="EMBL" id="CM008054">
    <property type="protein sequence ID" value="PVH31313.1"/>
    <property type="molecule type" value="Genomic_DNA"/>
</dbReference>